<evidence type="ECO:0000256" key="3">
    <source>
        <dbReference type="ARBA" id="ARBA00023295"/>
    </source>
</evidence>
<accession>A0A6A6ISV6</accession>
<dbReference type="GeneID" id="54576728"/>
<dbReference type="Gene3D" id="2.115.10.20">
    <property type="entry name" value="Glycosyl hydrolase domain, family 43"/>
    <property type="match status" value="1"/>
</dbReference>
<dbReference type="InterPro" id="IPR001362">
    <property type="entry name" value="Glyco_hydro_32"/>
</dbReference>
<dbReference type="CDD" id="cd18621">
    <property type="entry name" value="GH32_XdINV-like"/>
    <property type="match status" value="1"/>
</dbReference>
<evidence type="ECO:0000256" key="5">
    <source>
        <dbReference type="SAM" id="SignalP"/>
    </source>
</evidence>
<feature type="chain" id="PRO_5025598798" evidence="5">
    <location>
        <begin position="21"/>
        <end position="636"/>
    </location>
</feature>
<dbReference type="GO" id="GO:0004575">
    <property type="term" value="F:sucrose alpha-glucosidase activity"/>
    <property type="evidence" value="ECO:0007669"/>
    <property type="project" value="TreeGrafter"/>
</dbReference>
<dbReference type="SMART" id="SM00640">
    <property type="entry name" value="Glyco_32"/>
    <property type="match status" value="1"/>
</dbReference>
<proteinExistence type="inferred from homology"/>
<dbReference type="InterPro" id="IPR013148">
    <property type="entry name" value="Glyco_hydro_32_N"/>
</dbReference>
<dbReference type="SUPFAM" id="SSF49899">
    <property type="entry name" value="Concanavalin A-like lectins/glucanases"/>
    <property type="match status" value="1"/>
</dbReference>
<gene>
    <name evidence="8" type="ORF">BU26DRAFT_421221</name>
</gene>
<dbReference type="Gene3D" id="2.60.120.560">
    <property type="entry name" value="Exo-inulinase, domain 1"/>
    <property type="match status" value="1"/>
</dbReference>
<keyword evidence="5" id="KW-0732">Signal</keyword>
<evidence type="ECO:0000259" key="6">
    <source>
        <dbReference type="Pfam" id="PF00251"/>
    </source>
</evidence>
<dbReference type="AlphaFoldDB" id="A0A6A6ISV6"/>
<protein>
    <submittedName>
        <fullName evidence="8">Glycoside hydrolase family 32 protein</fullName>
    </submittedName>
</protein>
<evidence type="ECO:0000256" key="2">
    <source>
        <dbReference type="ARBA" id="ARBA00022801"/>
    </source>
</evidence>
<evidence type="ECO:0000256" key="1">
    <source>
        <dbReference type="ARBA" id="ARBA00009902"/>
    </source>
</evidence>
<evidence type="ECO:0000259" key="7">
    <source>
        <dbReference type="Pfam" id="PF08244"/>
    </source>
</evidence>
<organism evidence="8 9">
    <name type="scientific">Trematosphaeria pertusa</name>
    <dbReference type="NCBI Taxonomy" id="390896"/>
    <lineage>
        <taxon>Eukaryota</taxon>
        <taxon>Fungi</taxon>
        <taxon>Dikarya</taxon>
        <taxon>Ascomycota</taxon>
        <taxon>Pezizomycotina</taxon>
        <taxon>Dothideomycetes</taxon>
        <taxon>Pleosporomycetidae</taxon>
        <taxon>Pleosporales</taxon>
        <taxon>Massarineae</taxon>
        <taxon>Trematosphaeriaceae</taxon>
        <taxon>Trematosphaeria</taxon>
    </lineage>
</organism>
<feature type="domain" description="Glycosyl hydrolase family 32 C-terminal" evidence="7">
    <location>
        <begin position="448"/>
        <end position="601"/>
    </location>
</feature>
<dbReference type="Proteomes" id="UP000800094">
    <property type="component" value="Unassembled WGS sequence"/>
</dbReference>
<dbReference type="InterPro" id="IPR013189">
    <property type="entry name" value="Glyco_hydro_32_C"/>
</dbReference>
<dbReference type="InterPro" id="IPR023296">
    <property type="entry name" value="Glyco_hydro_beta-prop_sf"/>
</dbReference>
<dbReference type="InterPro" id="IPR013320">
    <property type="entry name" value="ConA-like_dom_sf"/>
</dbReference>
<feature type="signal peptide" evidence="5">
    <location>
        <begin position="1"/>
        <end position="20"/>
    </location>
</feature>
<evidence type="ECO:0000256" key="4">
    <source>
        <dbReference type="RuleBase" id="RU362110"/>
    </source>
</evidence>
<dbReference type="Pfam" id="PF08244">
    <property type="entry name" value="Glyco_hydro_32C"/>
    <property type="match status" value="1"/>
</dbReference>
<evidence type="ECO:0000313" key="8">
    <source>
        <dbReference type="EMBL" id="KAF2252623.1"/>
    </source>
</evidence>
<dbReference type="GO" id="GO:0005987">
    <property type="term" value="P:sucrose catabolic process"/>
    <property type="evidence" value="ECO:0007669"/>
    <property type="project" value="TreeGrafter"/>
</dbReference>
<dbReference type="RefSeq" id="XP_033687627.1">
    <property type="nucleotide sequence ID" value="XM_033823398.1"/>
</dbReference>
<dbReference type="Pfam" id="PF00251">
    <property type="entry name" value="Glyco_hydro_32N"/>
    <property type="match status" value="1"/>
</dbReference>
<evidence type="ECO:0000313" key="9">
    <source>
        <dbReference type="Proteomes" id="UP000800094"/>
    </source>
</evidence>
<keyword evidence="2 4" id="KW-0378">Hydrolase</keyword>
<dbReference type="EMBL" id="ML987192">
    <property type="protein sequence ID" value="KAF2252623.1"/>
    <property type="molecule type" value="Genomic_DNA"/>
</dbReference>
<reference evidence="8" key="1">
    <citation type="journal article" date="2020" name="Stud. Mycol.">
        <title>101 Dothideomycetes genomes: a test case for predicting lifestyles and emergence of pathogens.</title>
        <authorList>
            <person name="Haridas S."/>
            <person name="Albert R."/>
            <person name="Binder M."/>
            <person name="Bloem J."/>
            <person name="Labutti K."/>
            <person name="Salamov A."/>
            <person name="Andreopoulos B."/>
            <person name="Baker S."/>
            <person name="Barry K."/>
            <person name="Bills G."/>
            <person name="Bluhm B."/>
            <person name="Cannon C."/>
            <person name="Castanera R."/>
            <person name="Culley D."/>
            <person name="Daum C."/>
            <person name="Ezra D."/>
            <person name="Gonzalez J."/>
            <person name="Henrissat B."/>
            <person name="Kuo A."/>
            <person name="Liang C."/>
            <person name="Lipzen A."/>
            <person name="Lutzoni F."/>
            <person name="Magnuson J."/>
            <person name="Mondo S."/>
            <person name="Nolan M."/>
            <person name="Ohm R."/>
            <person name="Pangilinan J."/>
            <person name="Park H.-J."/>
            <person name="Ramirez L."/>
            <person name="Alfaro M."/>
            <person name="Sun H."/>
            <person name="Tritt A."/>
            <person name="Yoshinaga Y."/>
            <person name="Zwiers L.-H."/>
            <person name="Turgeon B."/>
            <person name="Goodwin S."/>
            <person name="Spatafora J."/>
            <person name="Crous P."/>
            <person name="Grigoriev I."/>
        </authorList>
    </citation>
    <scope>NUCLEOTIDE SEQUENCE</scope>
    <source>
        <strain evidence="8">CBS 122368</strain>
    </source>
</reference>
<keyword evidence="3 4" id="KW-0326">Glycosidase</keyword>
<sequence>MLSSVSVLSILLFASRSAIAQSGTNTTTLPDVLDASTIESLGNNSLFTRWRPTSHFIAPAGWMNDPCGMMYDPTRDTYHLMYQWHPYHINWGNISWGHATSKDLITWTDMGGWEGNDAEAIVTGPVGSYNGLGIFSGTAQPVNIQGEQDGTLLAFYTSVSHLPTNWRIPYQDETETQSLAISTDGGETWEEYENNPVIRHPPEGWNITGWRDPFFEPWPEMDSILGQSEPHYYAVFGSGIKGVGPRVPFYSAPANDLTNWTFLGALWEPSANESLGSALETGSYAFNFEVSNFFSLTDEDGEVHYYVMMGAEGGNTTFYPRASSGLWNEGTVTRRENGSARFTPVAGGAIDSGLLYAVTSFDDTKNNRRVQWGWANEESNNFGLTQQGFQGCFGLPREMYVMKTKGLINVNGSLTSLGNTRVVEQSDGTFTGYTLAARPLPEVVSGIRNGTTQRNIATNGTSTSSSMAGTGSSHMELMATFRNLTGSAGLTVAASPGGEEYTTISFDPANYTINVDRSHSSTIGEFANYTVVGYFYPYTFAQTGTEDVEMHVYVDGSLLELYVNDRFWLTTRIYPSRTDSTGFGIYVGDGASVEVSGLTVWTGLANIFPDRPLNSSSQLVFDTSEQTNNYTWWTGN</sequence>
<dbReference type="OrthoDB" id="202537at2759"/>
<comment type="similarity">
    <text evidence="1 4">Belongs to the glycosyl hydrolase 32 family.</text>
</comment>
<dbReference type="SUPFAM" id="SSF75005">
    <property type="entry name" value="Arabinanase/levansucrase/invertase"/>
    <property type="match status" value="1"/>
</dbReference>
<dbReference type="PANTHER" id="PTHR42800">
    <property type="entry name" value="EXOINULINASE INUD (AFU_ORTHOLOGUE AFUA_5G00480)"/>
    <property type="match status" value="1"/>
</dbReference>
<keyword evidence="9" id="KW-1185">Reference proteome</keyword>
<dbReference type="GO" id="GO:0005737">
    <property type="term" value="C:cytoplasm"/>
    <property type="evidence" value="ECO:0007669"/>
    <property type="project" value="TreeGrafter"/>
</dbReference>
<name>A0A6A6ISV6_9PLEO</name>
<feature type="domain" description="Glycosyl hydrolase family 32 N-terminal" evidence="6">
    <location>
        <begin position="55"/>
        <end position="404"/>
    </location>
</feature>
<dbReference type="PANTHER" id="PTHR42800:SF3">
    <property type="entry name" value="GLYCOSYL HYDROLASE FAMILY 32 N-TERMINAL DOMAIN-CONTAINING PROTEIN"/>
    <property type="match status" value="1"/>
</dbReference>